<feature type="transmembrane region" description="Helical" evidence="1">
    <location>
        <begin position="193"/>
        <end position="213"/>
    </location>
</feature>
<keyword evidence="1" id="KW-1133">Transmembrane helix</keyword>
<feature type="transmembrane region" description="Helical" evidence="1">
    <location>
        <begin position="290"/>
        <end position="309"/>
    </location>
</feature>
<evidence type="ECO:0000313" key="2">
    <source>
        <dbReference type="EMBL" id="MDI9857970.1"/>
    </source>
</evidence>
<feature type="transmembrane region" description="Helical" evidence="1">
    <location>
        <begin position="131"/>
        <end position="149"/>
    </location>
</feature>
<keyword evidence="1" id="KW-0812">Transmembrane</keyword>
<organism evidence="2 3">
    <name type="scientific">Flectobacillus roseus</name>
    <dbReference type="NCBI Taxonomy" id="502259"/>
    <lineage>
        <taxon>Bacteria</taxon>
        <taxon>Pseudomonadati</taxon>
        <taxon>Bacteroidota</taxon>
        <taxon>Cytophagia</taxon>
        <taxon>Cytophagales</taxon>
        <taxon>Flectobacillaceae</taxon>
        <taxon>Flectobacillus</taxon>
    </lineage>
</organism>
<dbReference type="Pfam" id="PF13455">
    <property type="entry name" value="MUG113"/>
    <property type="match status" value="1"/>
</dbReference>
<keyword evidence="1" id="KW-0472">Membrane</keyword>
<dbReference type="RefSeq" id="WP_283343245.1">
    <property type="nucleotide sequence ID" value="NZ_JASHIF010000002.1"/>
</dbReference>
<feature type="transmembrane region" description="Helical" evidence="1">
    <location>
        <begin position="315"/>
        <end position="336"/>
    </location>
</feature>
<accession>A0ABT6Y338</accession>
<dbReference type="EMBL" id="JASHIF010000002">
    <property type="protein sequence ID" value="MDI9857970.1"/>
    <property type="molecule type" value="Genomic_DNA"/>
</dbReference>
<evidence type="ECO:0000313" key="3">
    <source>
        <dbReference type="Proteomes" id="UP001236507"/>
    </source>
</evidence>
<comment type="caution">
    <text evidence="2">The sequence shown here is derived from an EMBL/GenBank/DDBJ whole genome shotgun (WGS) entry which is preliminary data.</text>
</comment>
<reference evidence="2 3" key="1">
    <citation type="submission" date="2023-05" db="EMBL/GenBank/DDBJ databases">
        <title>Novel species of genus Flectobacillus isolated from stream in China.</title>
        <authorList>
            <person name="Lu H."/>
        </authorList>
    </citation>
    <scope>NUCLEOTIDE SEQUENCE [LARGE SCALE GENOMIC DNA]</scope>
    <source>
        <strain evidence="2 3">KCTC 42575</strain>
    </source>
</reference>
<evidence type="ECO:0000256" key="1">
    <source>
        <dbReference type="SAM" id="Phobius"/>
    </source>
</evidence>
<feature type="transmembrane region" description="Helical" evidence="1">
    <location>
        <begin position="161"/>
        <end position="181"/>
    </location>
</feature>
<gene>
    <name evidence="2" type="ORF">QM524_01990</name>
</gene>
<feature type="transmembrane region" description="Helical" evidence="1">
    <location>
        <begin position="375"/>
        <end position="396"/>
    </location>
</feature>
<keyword evidence="3" id="KW-1185">Reference proteome</keyword>
<name>A0ABT6Y338_9BACT</name>
<dbReference type="Proteomes" id="UP001236507">
    <property type="component" value="Unassembled WGS sequence"/>
</dbReference>
<feature type="transmembrane region" description="Helical" evidence="1">
    <location>
        <begin position="225"/>
        <end position="244"/>
    </location>
</feature>
<proteinExistence type="predicted"/>
<protein>
    <submittedName>
        <fullName evidence="2">GIY-YIG nuclease family protein</fullName>
    </submittedName>
</protein>
<feature type="transmembrane region" description="Helical" evidence="1">
    <location>
        <begin position="348"/>
        <end position="369"/>
    </location>
</feature>
<sequence length="415" mass="49725">MRKSTNFKTGVYLIYAPNQNKIKIGRSVNIENRYKHLSTGFMDEGSLLIGILTKSEIELENTLHQKFSHLRANGEWFYLTKELDDFILNCNLEYPNVIIYEDLKVIQTKLSYQSLGVFNLIRKIKYLHNKYLIPSIVGFIGFIIAWYGYKYETIRPNTTHFHQILVYSNLILFPFITILISRLIITYFSIRKVVGFFSLLIIALFLEIINRFLHVEHNFLKMFRVVIVSIYLSWVTQILVWIYYKKKEEKDENLLRHKAKIVFKHDISLAIKYRDEIVIKIKKINKVKKYLILSSTCMHYVYLNIYFTFLAECSFNVRIFIVIFLNICLTVFLFIFQTQKISKKEFLLIRYIKFIIVPSILFIDLILFKHHLNEIHIHFNLILIIYFFSVMLVSFFTETKLKEYRMQLSEIDKHI</sequence>